<proteinExistence type="predicted"/>
<feature type="transmembrane region" description="Helical" evidence="1">
    <location>
        <begin position="277"/>
        <end position="296"/>
    </location>
</feature>
<sequence>MMATDAEEIRIQTNPCPVPDNSLNTLSIKITRKNQDRQWRLRFIYLQCYFLTIATILGTGILGLPVTIAHAGLLPFLVSFIIGFFVQALLIYLFVELLQKCQLVQLESLKTGVAECIVMDQVGMEDPVTTDDDEDEADNAEADTGLLQPDAGNLQSQAESLQPNLHMLGHLFLSRPMSHAFNFILLFQFISIGISYVLAGSEAYAALFHVSHIYVIPAFTWILSLAILLAHAVIQPITSVLTLLKGILLVVTVAVTFAVGSEVGLQSSSDFSQMGKPFLMGTVALGGIVNVMPLLFSQISHNKTQILWFRRAVLGGLTTCTVLNILWCWAVLEIVPQTSLPERHTAEEMTNQPDSSSLSTPHSSVSPLLYCNISLEEAEKAGEIATIPLTRIINEHYSAYSWVAQLIQVFISISVTVSFLVMGSAMKHTIDGLVNSMWSSRLEWMSKAWERNLPEKRHICSARSLVKGFMSLLGFSVIFIVSMCDPRGFVVMLDKVVSFSLNTEVGLFIFIMLRESREDRFQNLSVPLPVGDCVFSLTWLLPTYFLFAVTYDVLQTLADVAHFLPLYGHSQGPYNHSDSLTGSSASANLSVLL</sequence>
<gene>
    <name evidence="2" type="ORF">FSCOSCO3_A030994</name>
</gene>
<dbReference type="AlphaFoldDB" id="A0AAV1Q2B9"/>
<keyword evidence="1" id="KW-0472">Membrane</keyword>
<evidence type="ECO:0000313" key="2">
    <source>
        <dbReference type="EMBL" id="CAK6976726.1"/>
    </source>
</evidence>
<feature type="transmembrane region" description="Helical" evidence="1">
    <location>
        <begin position="399"/>
        <end position="421"/>
    </location>
</feature>
<feature type="transmembrane region" description="Helical" evidence="1">
    <location>
        <begin position="74"/>
        <end position="95"/>
    </location>
</feature>
<organism evidence="2 3">
    <name type="scientific">Scomber scombrus</name>
    <name type="common">Atlantic mackerel</name>
    <name type="synonym">Scomber vernalis</name>
    <dbReference type="NCBI Taxonomy" id="13677"/>
    <lineage>
        <taxon>Eukaryota</taxon>
        <taxon>Metazoa</taxon>
        <taxon>Chordata</taxon>
        <taxon>Craniata</taxon>
        <taxon>Vertebrata</taxon>
        <taxon>Euteleostomi</taxon>
        <taxon>Actinopterygii</taxon>
        <taxon>Neopterygii</taxon>
        <taxon>Teleostei</taxon>
        <taxon>Neoteleostei</taxon>
        <taxon>Acanthomorphata</taxon>
        <taxon>Pelagiaria</taxon>
        <taxon>Scombriformes</taxon>
        <taxon>Scombridae</taxon>
        <taxon>Scomber</taxon>
    </lineage>
</organism>
<reference evidence="2 3" key="1">
    <citation type="submission" date="2024-01" db="EMBL/GenBank/DDBJ databases">
        <authorList>
            <person name="Alioto T."/>
            <person name="Alioto T."/>
            <person name="Gomez Garrido J."/>
        </authorList>
    </citation>
    <scope>NUCLEOTIDE SEQUENCE [LARGE SCALE GENOMIC DNA]</scope>
</reference>
<dbReference type="Proteomes" id="UP001314229">
    <property type="component" value="Unassembled WGS sequence"/>
</dbReference>
<feature type="transmembrane region" description="Helical" evidence="1">
    <location>
        <begin position="180"/>
        <end position="199"/>
    </location>
</feature>
<keyword evidence="3" id="KW-1185">Reference proteome</keyword>
<evidence type="ECO:0000313" key="3">
    <source>
        <dbReference type="Proteomes" id="UP001314229"/>
    </source>
</evidence>
<dbReference type="EMBL" id="CAWUFR010000362">
    <property type="protein sequence ID" value="CAK6976726.1"/>
    <property type="molecule type" value="Genomic_DNA"/>
</dbReference>
<feature type="transmembrane region" description="Helical" evidence="1">
    <location>
        <begin position="211"/>
        <end position="234"/>
    </location>
</feature>
<feature type="transmembrane region" description="Helical" evidence="1">
    <location>
        <begin position="308"/>
        <end position="332"/>
    </location>
</feature>
<dbReference type="PANTHER" id="PTHR16189">
    <property type="entry name" value="TRANSMEMBRANE PROTEIN 104-RELATED"/>
    <property type="match status" value="1"/>
</dbReference>
<keyword evidence="1" id="KW-0812">Transmembrane</keyword>
<feature type="transmembrane region" description="Helical" evidence="1">
    <location>
        <begin position="465"/>
        <end position="483"/>
    </location>
</feature>
<evidence type="ECO:0000256" key="1">
    <source>
        <dbReference type="SAM" id="Phobius"/>
    </source>
</evidence>
<protein>
    <submittedName>
        <fullName evidence="2">Uncharacterized protein si:ch211-51h4.2 isoform X1</fullName>
    </submittedName>
</protein>
<name>A0AAV1Q2B9_SCOSC</name>
<dbReference type="PANTHER" id="PTHR16189:SF6">
    <property type="entry name" value="AMINO ACID TRANSPORTER TRANSMEMBRANE DOMAIN-CONTAINING PROTEIN"/>
    <property type="match status" value="1"/>
</dbReference>
<keyword evidence="1" id="KW-1133">Transmembrane helix</keyword>
<accession>A0AAV1Q2B9</accession>
<comment type="caution">
    <text evidence="2">The sequence shown here is derived from an EMBL/GenBank/DDBJ whole genome shotgun (WGS) entry which is preliminary data.</text>
</comment>
<feature type="transmembrane region" description="Helical" evidence="1">
    <location>
        <begin position="489"/>
        <end position="513"/>
    </location>
</feature>
<feature type="transmembrane region" description="Helical" evidence="1">
    <location>
        <begin position="246"/>
        <end position="265"/>
    </location>
</feature>
<feature type="transmembrane region" description="Helical" evidence="1">
    <location>
        <begin position="43"/>
        <end position="68"/>
    </location>
</feature>